<dbReference type="Pfam" id="PF00106">
    <property type="entry name" value="adh_short"/>
    <property type="match status" value="1"/>
</dbReference>
<dbReference type="AlphaFoldDB" id="A0A8H6W0M8"/>
<organism evidence="2 3">
    <name type="scientific">Mycena indigotica</name>
    <dbReference type="NCBI Taxonomy" id="2126181"/>
    <lineage>
        <taxon>Eukaryota</taxon>
        <taxon>Fungi</taxon>
        <taxon>Dikarya</taxon>
        <taxon>Basidiomycota</taxon>
        <taxon>Agaricomycotina</taxon>
        <taxon>Agaricomycetes</taxon>
        <taxon>Agaricomycetidae</taxon>
        <taxon>Agaricales</taxon>
        <taxon>Marasmiineae</taxon>
        <taxon>Mycenaceae</taxon>
        <taxon>Mycena</taxon>
    </lineage>
</organism>
<dbReference type="InterPro" id="IPR052228">
    <property type="entry name" value="Sec_Metab_Biosynth_Oxidored"/>
</dbReference>
<accession>A0A8H6W0M8</accession>
<dbReference type="GeneID" id="59347358"/>
<evidence type="ECO:0000256" key="1">
    <source>
        <dbReference type="ARBA" id="ARBA00023002"/>
    </source>
</evidence>
<dbReference type="PANTHER" id="PTHR47534">
    <property type="entry name" value="YALI0E05731P"/>
    <property type="match status" value="1"/>
</dbReference>
<dbReference type="Proteomes" id="UP000636479">
    <property type="component" value="Unassembled WGS sequence"/>
</dbReference>
<name>A0A8H6W0M8_9AGAR</name>
<keyword evidence="1" id="KW-0560">Oxidoreductase</keyword>
<dbReference type="RefSeq" id="XP_037218084.1">
    <property type="nucleotide sequence ID" value="XM_037364842.1"/>
</dbReference>
<proteinExistence type="predicted"/>
<dbReference type="GO" id="GO:0016491">
    <property type="term" value="F:oxidoreductase activity"/>
    <property type="evidence" value="ECO:0007669"/>
    <property type="project" value="UniProtKB-KW"/>
</dbReference>
<dbReference type="EMBL" id="JACAZF010000007">
    <property type="protein sequence ID" value="KAF7298696.1"/>
    <property type="molecule type" value="Genomic_DNA"/>
</dbReference>
<dbReference type="SUPFAM" id="SSF51735">
    <property type="entry name" value="NAD(P)-binding Rossmann-fold domains"/>
    <property type="match status" value="1"/>
</dbReference>
<evidence type="ECO:0000313" key="2">
    <source>
        <dbReference type="EMBL" id="KAF7298696.1"/>
    </source>
</evidence>
<reference evidence="2" key="1">
    <citation type="submission" date="2020-05" db="EMBL/GenBank/DDBJ databases">
        <title>Mycena genomes resolve the evolution of fungal bioluminescence.</title>
        <authorList>
            <person name="Tsai I.J."/>
        </authorList>
    </citation>
    <scope>NUCLEOTIDE SEQUENCE</scope>
    <source>
        <strain evidence="2">171206Taipei</strain>
    </source>
</reference>
<keyword evidence="3" id="KW-1185">Reference proteome</keyword>
<evidence type="ECO:0000313" key="3">
    <source>
        <dbReference type="Proteomes" id="UP000636479"/>
    </source>
</evidence>
<evidence type="ECO:0008006" key="4">
    <source>
        <dbReference type="Google" id="ProtNLM"/>
    </source>
</evidence>
<dbReference type="Gene3D" id="3.40.50.720">
    <property type="entry name" value="NAD(P)-binding Rossmann-like Domain"/>
    <property type="match status" value="1"/>
</dbReference>
<dbReference type="InterPro" id="IPR002347">
    <property type="entry name" value="SDR_fam"/>
</dbReference>
<dbReference type="InterPro" id="IPR036291">
    <property type="entry name" value="NAD(P)-bd_dom_sf"/>
</dbReference>
<dbReference type="OrthoDB" id="2898509at2759"/>
<comment type="caution">
    <text evidence="2">The sequence shown here is derived from an EMBL/GenBank/DDBJ whole genome shotgun (WGS) entry which is preliminary data.</text>
</comment>
<dbReference type="PANTHER" id="PTHR47534:SF3">
    <property type="entry name" value="ALCOHOL DEHYDROGENASE-LIKE C-TERMINAL DOMAIN-CONTAINING PROTEIN"/>
    <property type="match status" value="1"/>
</dbReference>
<gene>
    <name evidence="2" type="ORF">MIND_00817000</name>
</gene>
<protein>
    <recommendedName>
        <fullName evidence="4">NAD(P)-binding protein</fullName>
    </recommendedName>
</protein>
<sequence length="329" mass="35701">MLRVSYLASILLALLSFLYYHNLKPMPSLAAARAFNLAHVPTSYTPTAIFVGGTSGIGQGMAEAFARHTKGNASIILVGRNKAAAEAIIATFPKPTAPDVKHEFVECDITLMKNARRVAGELQARIPRINFLVLSPGVLTLDGRNETEEGIDRKLAVHYYGRWRFIRELLPSVEAAHAAGEDAKVMTVLAAGHGGAIDLDDLGLKKTFSLPNAARAAPTYNDIMVNDLAARYPGISFIHSYPGGVNTGLLKSSNSAALRYSRFLTPILSPFLYTVESAGEYQLHSLLKAGPGASRSNQRGEDIGLKTAYFGSEEAMKRLWKHTEEETAR</sequence>